<dbReference type="Gene3D" id="6.20.210.20">
    <property type="entry name" value="THAP domain"/>
    <property type="match status" value="1"/>
</dbReference>
<evidence type="ECO:0000313" key="8">
    <source>
        <dbReference type="EMBL" id="KAJ8953432.1"/>
    </source>
</evidence>
<dbReference type="EMBL" id="JAPWTK010000056">
    <property type="protein sequence ID" value="KAJ8953432.1"/>
    <property type="molecule type" value="Genomic_DNA"/>
</dbReference>
<dbReference type="PANTHER" id="PTHR46600">
    <property type="entry name" value="THAP DOMAIN-CONTAINING"/>
    <property type="match status" value="1"/>
</dbReference>
<dbReference type="InterPro" id="IPR026516">
    <property type="entry name" value="THAP1/10"/>
</dbReference>
<keyword evidence="2 5" id="KW-0863">Zinc-finger</keyword>
<evidence type="ECO:0000259" key="7">
    <source>
        <dbReference type="PROSITE" id="PS50950"/>
    </source>
</evidence>
<protein>
    <recommendedName>
        <fullName evidence="7">THAP-type domain-containing protein</fullName>
    </recommendedName>
</protein>
<keyword evidence="9" id="KW-1185">Reference proteome</keyword>
<evidence type="ECO:0000256" key="6">
    <source>
        <dbReference type="SAM" id="MobiDB-lite"/>
    </source>
</evidence>
<feature type="domain" description="THAP-type" evidence="7">
    <location>
        <begin position="1"/>
        <end position="92"/>
    </location>
</feature>
<keyword evidence="1" id="KW-0479">Metal-binding</keyword>
<evidence type="ECO:0000256" key="2">
    <source>
        <dbReference type="ARBA" id="ARBA00022771"/>
    </source>
</evidence>
<dbReference type="InterPro" id="IPR038441">
    <property type="entry name" value="THAP_Znf_sf"/>
</dbReference>
<dbReference type="InterPro" id="IPR006612">
    <property type="entry name" value="THAP_Znf"/>
</dbReference>
<gene>
    <name evidence="8" type="ORF">NQ318_023551</name>
</gene>
<evidence type="ECO:0000256" key="3">
    <source>
        <dbReference type="ARBA" id="ARBA00022833"/>
    </source>
</evidence>
<proteinExistence type="predicted"/>
<evidence type="ECO:0000256" key="1">
    <source>
        <dbReference type="ARBA" id="ARBA00022723"/>
    </source>
</evidence>
<dbReference type="PROSITE" id="PS50950">
    <property type="entry name" value="ZF_THAP"/>
    <property type="match status" value="1"/>
</dbReference>
<keyword evidence="4 5" id="KW-0238">DNA-binding</keyword>
<dbReference type="SMART" id="SM00980">
    <property type="entry name" value="THAP"/>
    <property type="match status" value="1"/>
</dbReference>
<dbReference type="GO" id="GO:0043565">
    <property type="term" value="F:sequence-specific DNA binding"/>
    <property type="evidence" value="ECO:0007669"/>
    <property type="project" value="InterPro"/>
</dbReference>
<dbReference type="AlphaFoldDB" id="A0AAV8YRG9"/>
<accession>A0AAV8YRG9</accession>
<comment type="caution">
    <text evidence="8">The sequence shown here is derived from an EMBL/GenBank/DDBJ whole genome shotgun (WGS) entry which is preliminary data.</text>
</comment>
<keyword evidence="3" id="KW-0862">Zinc</keyword>
<evidence type="ECO:0000256" key="5">
    <source>
        <dbReference type="PROSITE-ProRule" id="PRU00309"/>
    </source>
</evidence>
<name>A0AAV8YRG9_9CUCU</name>
<reference evidence="8" key="1">
    <citation type="journal article" date="2023" name="Insect Mol. Biol.">
        <title>Genome sequencing provides insights into the evolution of gene families encoding plant cell wall-degrading enzymes in longhorned beetles.</title>
        <authorList>
            <person name="Shin N.R."/>
            <person name="Okamura Y."/>
            <person name="Kirsch R."/>
            <person name="Pauchet Y."/>
        </authorList>
    </citation>
    <scope>NUCLEOTIDE SEQUENCE</scope>
    <source>
        <strain evidence="8">AMC_N1</strain>
    </source>
</reference>
<sequence>MRCAVVGCDSDNQSKRNPCKDVKFFSFPKDDNLSKKWLHLTKREDKVNLKNAVICSKHFCESDYKVNLKHIFLDYIPKNYRGLKDDAIPTQNLPQSQCVSLLGSSTSGAGEKRKKNVFEKRQRAQLIKNIMAKDTDKEITEPRPKQDNMIDFREGENLDCNMVVESSTTSEIG</sequence>
<dbReference type="GO" id="GO:0008270">
    <property type="term" value="F:zinc ion binding"/>
    <property type="evidence" value="ECO:0007669"/>
    <property type="project" value="UniProtKB-KW"/>
</dbReference>
<dbReference type="SMART" id="SM00692">
    <property type="entry name" value="DM3"/>
    <property type="match status" value="1"/>
</dbReference>
<evidence type="ECO:0000313" key="9">
    <source>
        <dbReference type="Proteomes" id="UP001162162"/>
    </source>
</evidence>
<organism evidence="8 9">
    <name type="scientific">Aromia moschata</name>
    <dbReference type="NCBI Taxonomy" id="1265417"/>
    <lineage>
        <taxon>Eukaryota</taxon>
        <taxon>Metazoa</taxon>
        <taxon>Ecdysozoa</taxon>
        <taxon>Arthropoda</taxon>
        <taxon>Hexapoda</taxon>
        <taxon>Insecta</taxon>
        <taxon>Pterygota</taxon>
        <taxon>Neoptera</taxon>
        <taxon>Endopterygota</taxon>
        <taxon>Coleoptera</taxon>
        <taxon>Polyphaga</taxon>
        <taxon>Cucujiformia</taxon>
        <taxon>Chrysomeloidea</taxon>
        <taxon>Cerambycidae</taxon>
        <taxon>Cerambycinae</taxon>
        <taxon>Callichromatini</taxon>
        <taxon>Aromia</taxon>
    </lineage>
</organism>
<dbReference type="PANTHER" id="PTHR46600:SF11">
    <property type="entry name" value="THAP DOMAIN-CONTAINING PROTEIN 10"/>
    <property type="match status" value="1"/>
</dbReference>
<evidence type="ECO:0000256" key="4">
    <source>
        <dbReference type="ARBA" id="ARBA00023125"/>
    </source>
</evidence>
<dbReference type="SUPFAM" id="SSF57716">
    <property type="entry name" value="Glucocorticoid receptor-like (DNA-binding domain)"/>
    <property type="match status" value="1"/>
</dbReference>
<dbReference type="Proteomes" id="UP001162162">
    <property type="component" value="Unassembled WGS sequence"/>
</dbReference>
<dbReference type="Pfam" id="PF05485">
    <property type="entry name" value="THAP"/>
    <property type="match status" value="1"/>
</dbReference>
<feature type="region of interest" description="Disordered" evidence="6">
    <location>
        <begin position="131"/>
        <end position="152"/>
    </location>
</feature>